<dbReference type="PROSITE" id="PS51257">
    <property type="entry name" value="PROKAR_LIPOPROTEIN"/>
    <property type="match status" value="1"/>
</dbReference>
<evidence type="ECO:0000256" key="5">
    <source>
        <dbReference type="ARBA" id="ARBA00022801"/>
    </source>
</evidence>
<reference evidence="10" key="2">
    <citation type="submission" date="2007-11" db="EMBL/GenBank/DDBJ databases">
        <title>Complete sequence of Delftia acidovorans DSM 14801 / SPH-1.</title>
        <authorList>
            <person name="Copeland A."/>
            <person name="Lucas S."/>
            <person name="Lapidus A."/>
            <person name="Barry K."/>
            <person name="Glavina del Rio T."/>
            <person name="Dalin E."/>
            <person name="Tice H."/>
            <person name="Pitluck S."/>
            <person name="Lowry S."/>
            <person name="Clum A."/>
            <person name="Schmutz J."/>
            <person name="Larimer F."/>
            <person name="Land M."/>
            <person name="Hauser L."/>
            <person name="Kyrpides N."/>
            <person name="Kim E."/>
            <person name="Schleheck D."/>
            <person name="Richardson P."/>
        </authorList>
    </citation>
    <scope>NUCLEOTIDE SEQUENCE [LARGE SCALE GENOMIC DNA]</scope>
    <source>
        <strain evidence="10">DSM 14801 / SPH-1</strain>
    </source>
</reference>
<dbReference type="SUPFAM" id="SSF51695">
    <property type="entry name" value="PLC-like phosphodiesterases"/>
    <property type="match status" value="1"/>
</dbReference>
<evidence type="ECO:0000256" key="1">
    <source>
        <dbReference type="ARBA" id="ARBA00007277"/>
    </source>
</evidence>
<dbReference type="GO" id="GO:0006629">
    <property type="term" value="P:lipid metabolic process"/>
    <property type="evidence" value="ECO:0007669"/>
    <property type="project" value="InterPro"/>
</dbReference>
<evidence type="ECO:0000256" key="6">
    <source>
        <dbReference type="ARBA" id="ARBA00047512"/>
    </source>
</evidence>
<comment type="catalytic activity">
    <reaction evidence="6">
        <text>a sn-glycero-3-phosphodiester + H2O = an alcohol + sn-glycerol 3-phosphate + H(+)</text>
        <dbReference type="Rhea" id="RHEA:12969"/>
        <dbReference type="ChEBI" id="CHEBI:15377"/>
        <dbReference type="ChEBI" id="CHEBI:15378"/>
        <dbReference type="ChEBI" id="CHEBI:30879"/>
        <dbReference type="ChEBI" id="CHEBI:57597"/>
        <dbReference type="ChEBI" id="CHEBI:83408"/>
        <dbReference type="EC" id="3.1.4.46"/>
    </reaction>
</comment>
<name>A9BPL4_DELAS</name>
<dbReference type="KEGG" id="dac:Daci_0235"/>
<dbReference type="Gene3D" id="3.20.20.190">
    <property type="entry name" value="Phosphatidylinositol (PI) phosphodiesterase"/>
    <property type="match status" value="1"/>
</dbReference>
<keyword evidence="4" id="KW-0319">Glycerol metabolism</keyword>
<dbReference type="eggNOG" id="COG0584">
    <property type="taxonomic scope" value="Bacteria"/>
</dbReference>
<keyword evidence="5" id="KW-0378">Hydrolase</keyword>
<feature type="domain" description="GP-PDE" evidence="8">
    <location>
        <begin position="42"/>
        <end position="443"/>
    </location>
</feature>
<dbReference type="EMBL" id="CP000884">
    <property type="protein sequence ID" value="ABX32881.1"/>
    <property type="molecule type" value="Genomic_DNA"/>
</dbReference>
<evidence type="ECO:0000256" key="7">
    <source>
        <dbReference type="SAM" id="SignalP"/>
    </source>
</evidence>
<dbReference type="Proteomes" id="UP000000784">
    <property type="component" value="Chromosome"/>
</dbReference>
<dbReference type="InterPro" id="IPR017946">
    <property type="entry name" value="PLC-like_Pdiesterase_TIM-brl"/>
</dbReference>
<dbReference type="GO" id="GO:0006071">
    <property type="term" value="P:glycerol metabolic process"/>
    <property type="evidence" value="ECO:0007669"/>
    <property type="project" value="UniProtKB-KW"/>
</dbReference>
<keyword evidence="10" id="KW-1185">Reference proteome</keyword>
<evidence type="ECO:0000256" key="4">
    <source>
        <dbReference type="ARBA" id="ARBA00022798"/>
    </source>
</evidence>
<dbReference type="AlphaFoldDB" id="A9BPL4"/>
<dbReference type="Pfam" id="PF03009">
    <property type="entry name" value="GDPD"/>
    <property type="match status" value="1"/>
</dbReference>
<sequence length="452" mass="49273">MTQRPMSFSRTPLLASLCAAAVLTACGGDGGSFYLTLDGKQPQVIAHRGFSGKFPEQTRMAYEAAADAGADMLELDMHMTKDCQLVARHNAWLSDSTNVADVAKTNAEVARRQRTAAGVLVNVKYPAIPANGPAQYLSDQLDANDPKSVLKALVVDGEDHRNDWSISDFTLQELRSWLTGTILDNRSERPTEWNGKLPLISAQDVLDIAAAKSKALGRTIPVYAETKNPYWNNQQAIANGCGAPGSRPFEDAVIKLLDQNKLNAKDSPIYIQSFDPASLKYLRQAGMKAKGVQLIDGNDFSLRDGSMVYITNDEWTFISGRPYSWTLAGDARTFAAMLTPAGLADIKTYADGIGPWKPQVLAHSVVPYKDGAGLKDVNTVKDTGLIRDAHKAGLIVHSFTFRNEPGRLAGLYKGDPVQEYLTYYRLGIDGVFTDFTDTAVAARKAYNKEIGL</sequence>
<comment type="similarity">
    <text evidence="1">Belongs to the glycerophosphoryl diester phosphodiesterase family.</text>
</comment>
<protein>
    <recommendedName>
        <fullName evidence="2">glycerophosphodiester phosphodiesterase</fullName>
        <ecNumber evidence="2">3.1.4.46</ecNumber>
    </recommendedName>
</protein>
<evidence type="ECO:0000256" key="3">
    <source>
        <dbReference type="ARBA" id="ARBA00022729"/>
    </source>
</evidence>
<dbReference type="EC" id="3.1.4.46" evidence="2"/>
<dbReference type="GO" id="GO:0008889">
    <property type="term" value="F:glycerophosphodiester phosphodiesterase activity"/>
    <property type="evidence" value="ECO:0007669"/>
    <property type="project" value="UniProtKB-EC"/>
</dbReference>
<dbReference type="PANTHER" id="PTHR43620">
    <property type="entry name" value="GLYCEROPHOSPHORYL DIESTER PHOSPHODIESTERASE"/>
    <property type="match status" value="1"/>
</dbReference>
<evidence type="ECO:0000259" key="8">
    <source>
        <dbReference type="PROSITE" id="PS51704"/>
    </source>
</evidence>
<organism evidence="9 10">
    <name type="scientific">Delftia acidovorans (strain DSM 14801 / SPH-1)</name>
    <dbReference type="NCBI Taxonomy" id="398578"/>
    <lineage>
        <taxon>Bacteria</taxon>
        <taxon>Pseudomonadati</taxon>
        <taxon>Pseudomonadota</taxon>
        <taxon>Betaproteobacteria</taxon>
        <taxon>Burkholderiales</taxon>
        <taxon>Comamonadaceae</taxon>
        <taxon>Delftia</taxon>
    </lineage>
</organism>
<dbReference type="STRING" id="398578.Daci_0235"/>
<accession>A9BPL4</accession>
<dbReference type="PANTHER" id="PTHR43620:SF7">
    <property type="entry name" value="GLYCEROPHOSPHODIESTER PHOSPHODIESTERASE GDPD5-RELATED"/>
    <property type="match status" value="1"/>
</dbReference>
<dbReference type="HOGENOM" id="CLU_030226_0_1_4"/>
<evidence type="ECO:0000313" key="9">
    <source>
        <dbReference type="EMBL" id="ABX32881.1"/>
    </source>
</evidence>
<feature type="chain" id="PRO_5002735661" description="glycerophosphodiester phosphodiesterase" evidence="7">
    <location>
        <begin position="28"/>
        <end position="452"/>
    </location>
</feature>
<dbReference type="PROSITE" id="PS51704">
    <property type="entry name" value="GP_PDE"/>
    <property type="match status" value="1"/>
</dbReference>
<feature type="signal peptide" evidence="7">
    <location>
        <begin position="1"/>
        <end position="27"/>
    </location>
</feature>
<keyword evidence="3 7" id="KW-0732">Signal</keyword>
<evidence type="ECO:0000256" key="2">
    <source>
        <dbReference type="ARBA" id="ARBA00012247"/>
    </source>
</evidence>
<reference evidence="9 10" key="1">
    <citation type="journal article" date="2004" name="Appl. Environ. Microbiol.">
        <title>Mineralization of individual congeners of linear alkylbenzenesulfonate by defined pairs of heterotrophic bacteria.</title>
        <authorList>
            <person name="Schleheck D."/>
            <person name="Knepper T.P."/>
            <person name="Fischer K."/>
            <person name="Cook A.M."/>
        </authorList>
    </citation>
    <scope>NUCLEOTIDE SEQUENCE [LARGE SCALE GENOMIC DNA]</scope>
    <source>
        <strain evidence="10">DSM 14801 / SPH-1</strain>
    </source>
</reference>
<gene>
    <name evidence="9" type="ordered locus">Daci_0235</name>
</gene>
<evidence type="ECO:0000313" key="10">
    <source>
        <dbReference type="Proteomes" id="UP000000784"/>
    </source>
</evidence>
<proteinExistence type="inferred from homology"/>
<dbReference type="InterPro" id="IPR030395">
    <property type="entry name" value="GP_PDE_dom"/>
</dbReference>